<sequence>MTQISQSPAPRAARSNTGRFIGLATLTTVVALLPLALPNAFYVDVAIRIAILAVNGIALNLLMGYTGQISLGHAGFFGLGAYGSAVLTAHFGWSPLWALLAAAAMTAVIAWGVARVILRLRGHYLAMATLGLGIIISIVLSNETAWTGGPDGMAVDSFSLFGVPLSGERRWYWVFGGLLIGTVILAQNLIDSPAGRALQALHGSETAASVAGIDVGRRKVGVFVLSATVAAVMGSLSAHYAGYINPGIAGFLQSVELVIIVVLGGMASIYGSIFGAVVMGLLPQLLAGYEGWDSVLFGLIMVVTMIVLPRGVVPSLTARLRSTRFGTKGNAPC</sequence>
<dbReference type="GO" id="GO:0015658">
    <property type="term" value="F:branched-chain amino acid transmembrane transporter activity"/>
    <property type="evidence" value="ECO:0007669"/>
    <property type="project" value="InterPro"/>
</dbReference>
<dbReference type="Proteomes" id="UP000277007">
    <property type="component" value="Unassembled WGS sequence"/>
</dbReference>
<feature type="transmembrane region" description="Helical" evidence="6">
    <location>
        <begin position="20"/>
        <end position="39"/>
    </location>
</feature>
<dbReference type="InterPro" id="IPR001851">
    <property type="entry name" value="ABC_transp_permease"/>
</dbReference>
<feature type="transmembrane region" description="Helical" evidence="6">
    <location>
        <begin position="45"/>
        <end position="62"/>
    </location>
</feature>
<dbReference type="Pfam" id="PF02653">
    <property type="entry name" value="BPD_transp_2"/>
    <property type="match status" value="1"/>
</dbReference>
<dbReference type="AlphaFoldDB" id="A0A3S0R800"/>
<evidence type="ECO:0000256" key="3">
    <source>
        <dbReference type="ARBA" id="ARBA00022692"/>
    </source>
</evidence>
<evidence type="ECO:0000256" key="4">
    <source>
        <dbReference type="ARBA" id="ARBA00022989"/>
    </source>
</evidence>
<feature type="transmembrane region" description="Helical" evidence="6">
    <location>
        <begin position="97"/>
        <end position="117"/>
    </location>
</feature>
<dbReference type="RefSeq" id="WP_126617010.1">
    <property type="nucleotide sequence ID" value="NZ_JBHUCY010000009.1"/>
</dbReference>
<name>A0A3S0R800_9PROT</name>
<organism evidence="7 8">
    <name type="scientific">Azospirillum griseum</name>
    <dbReference type="NCBI Taxonomy" id="2496639"/>
    <lineage>
        <taxon>Bacteria</taxon>
        <taxon>Pseudomonadati</taxon>
        <taxon>Pseudomonadota</taxon>
        <taxon>Alphaproteobacteria</taxon>
        <taxon>Rhodospirillales</taxon>
        <taxon>Azospirillaceae</taxon>
        <taxon>Azospirillum</taxon>
    </lineage>
</organism>
<dbReference type="InterPro" id="IPR043428">
    <property type="entry name" value="LivM-like"/>
</dbReference>
<feature type="transmembrane region" description="Helical" evidence="6">
    <location>
        <begin position="124"/>
        <end position="141"/>
    </location>
</feature>
<gene>
    <name evidence="7" type="ORF">EJ903_15465</name>
</gene>
<comment type="subcellular location">
    <subcellularLocation>
        <location evidence="1">Cell membrane</location>
        <topology evidence="1">Multi-pass membrane protein</topology>
    </subcellularLocation>
</comment>
<dbReference type="PANTHER" id="PTHR30482:SF18">
    <property type="entry name" value="BRANCHED AMINO ACID TRANSPORT SYSTEM PERMEASE"/>
    <property type="match status" value="1"/>
</dbReference>
<comment type="caution">
    <text evidence="7">The sequence shown here is derived from an EMBL/GenBank/DDBJ whole genome shotgun (WGS) entry which is preliminary data.</text>
</comment>
<evidence type="ECO:0000313" key="8">
    <source>
        <dbReference type="Proteomes" id="UP000277007"/>
    </source>
</evidence>
<dbReference type="CDD" id="cd06581">
    <property type="entry name" value="TM_PBP1_LivM_like"/>
    <property type="match status" value="1"/>
</dbReference>
<dbReference type="OrthoDB" id="9034298at2"/>
<keyword evidence="5 6" id="KW-0472">Membrane</keyword>
<evidence type="ECO:0000256" key="2">
    <source>
        <dbReference type="ARBA" id="ARBA00022475"/>
    </source>
</evidence>
<keyword evidence="3 6" id="KW-0812">Transmembrane</keyword>
<evidence type="ECO:0000256" key="5">
    <source>
        <dbReference type="ARBA" id="ARBA00023136"/>
    </source>
</evidence>
<feature type="transmembrane region" description="Helical" evidence="6">
    <location>
        <begin position="74"/>
        <end position="91"/>
    </location>
</feature>
<evidence type="ECO:0000256" key="6">
    <source>
        <dbReference type="SAM" id="Phobius"/>
    </source>
</evidence>
<dbReference type="GO" id="GO:0005886">
    <property type="term" value="C:plasma membrane"/>
    <property type="evidence" value="ECO:0007669"/>
    <property type="project" value="UniProtKB-SubCell"/>
</dbReference>
<dbReference type="EMBL" id="RXMA01000014">
    <property type="protein sequence ID" value="RTR18634.1"/>
    <property type="molecule type" value="Genomic_DNA"/>
</dbReference>
<keyword evidence="2" id="KW-1003">Cell membrane</keyword>
<reference evidence="7 8" key="1">
    <citation type="submission" date="2018-12" db="EMBL/GenBank/DDBJ databases">
        <authorList>
            <person name="Yang Y."/>
        </authorList>
    </citation>
    <scope>NUCLEOTIDE SEQUENCE [LARGE SCALE GENOMIC DNA]</scope>
    <source>
        <strain evidence="7 8">L-25-5w-1</strain>
    </source>
</reference>
<dbReference type="PANTHER" id="PTHR30482">
    <property type="entry name" value="HIGH-AFFINITY BRANCHED-CHAIN AMINO ACID TRANSPORT SYSTEM PERMEASE"/>
    <property type="match status" value="1"/>
</dbReference>
<protein>
    <submittedName>
        <fullName evidence="7">Branched-chain amino acid ABC transporter permease</fullName>
    </submittedName>
</protein>
<keyword evidence="4 6" id="KW-1133">Transmembrane helix</keyword>
<accession>A0A3S0R800</accession>
<evidence type="ECO:0000256" key="1">
    <source>
        <dbReference type="ARBA" id="ARBA00004651"/>
    </source>
</evidence>
<feature type="transmembrane region" description="Helical" evidence="6">
    <location>
        <begin position="222"/>
        <end position="245"/>
    </location>
</feature>
<feature type="transmembrane region" description="Helical" evidence="6">
    <location>
        <begin position="294"/>
        <end position="313"/>
    </location>
</feature>
<keyword evidence="8" id="KW-1185">Reference proteome</keyword>
<proteinExistence type="predicted"/>
<evidence type="ECO:0000313" key="7">
    <source>
        <dbReference type="EMBL" id="RTR18634.1"/>
    </source>
</evidence>
<feature type="transmembrane region" description="Helical" evidence="6">
    <location>
        <begin position="171"/>
        <end position="190"/>
    </location>
</feature>
<feature type="transmembrane region" description="Helical" evidence="6">
    <location>
        <begin position="257"/>
        <end position="282"/>
    </location>
</feature>